<comment type="caution">
    <text evidence="2">The sequence shown here is derived from an EMBL/GenBank/DDBJ whole genome shotgun (WGS) entry which is preliminary data.</text>
</comment>
<feature type="transmembrane region" description="Helical" evidence="1">
    <location>
        <begin position="12"/>
        <end position="32"/>
    </location>
</feature>
<organism evidence="2 3">
    <name type="scientific">Saccharopolyspora erythraea</name>
    <name type="common">Streptomyces erythraeus</name>
    <dbReference type="NCBI Taxonomy" id="1836"/>
    <lineage>
        <taxon>Bacteria</taxon>
        <taxon>Bacillati</taxon>
        <taxon>Actinomycetota</taxon>
        <taxon>Actinomycetes</taxon>
        <taxon>Pseudonocardiales</taxon>
        <taxon>Pseudonocardiaceae</taxon>
        <taxon>Saccharopolyspora</taxon>
    </lineage>
</organism>
<dbReference type="RefSeq" id="WP_009946068.1">
    <property type="nucleotide sequence ID" value="NZ_BAAAGS010000029.1"/>
</dbReference>
<dbReference type="Proteomes" id="UP001500729">
    <property type="component" value="Unassembled WGS sequence"/>
</dbReference>
<keyword evidence="3" id="KW-1185">Reference proteome</keyword>
<reference evidence="2 3" key="1">
    <citation type="journal article" date="2019" name="Int. J. Syst. Evol. Microbiol.">
        <title>The Global Catalogue of Microorganisms (GCM) 10K type strain sequencing project: providing services to taxonomists for standard genome sequencing and annotation.</title>
        <authorList>
            <consortium name="The Broad Institute Genomics Platform"/>
            <consortium name="The Broad Institute Genome Sequencing Center for Infectious Disease"/>
            <person name="Wu L."/>
            <person name="Ma J."/>
        </authorList>
    </citation>
    <scope>NUCLEOTIDE SEQUENCE [LARGE SCALE GENOMIC DNA]</scope>
    <source>
        <strain evidence="2 3">JCM 10303</strain>
    </source>
</reference>
<protein>
    <submittedName>
        <fullName evidence="2">Uncharacterized protein</fullName>
    </submittedName>
</protein>
<sequence>MVLGSAGLWVGYQTVLMAAGIAVFAGASWWLLDKPTFDCFAGRLLRAWFRRWLIYQRQGAKIVFACNLVTSNHRGQMLVPLRDPSNTRRALREARSAEGFEWVTSDVFRKTRR</sequence>
<name>A0ABN1DB68_SACER</name>
<proteinExistence type="predicted"/>
<evidence type="ECO:0000256" key="1">
    <source>
        <dbReference type="SAM" id="Phobius"/>
    </source>
</evidence>
<accession>A0ABN1DB68</accession>
<gene>
    <name evidence="2" type="ORF">GCM10009533_41760</name>
</gene>
<keyword evidence="1" id="KW-0812">Transmembrane</keyword>
<evidence type="ECO:0000313" key="3">
    <source>
        <dbReference type="Proteomes" id="UP001500729"/>
    </source>
</evidence>
<keyword evidence="1" id="KW-0472">Membrane</keyword>
<dbReference type="EMBL" id="BAAAGS010000029">
    <property type="protein sequence ID" value="GAA0538228.1"/>
    <property type="molecule type" value="Genomic_DNA"/>
</dbReference>
<keyword evidence="1" id="KW-1133">Transmembrane helix</keyword>
<evidence type="ECO:0000313" key="2">
    <source>
        <dbReference type="EMBL" id="GAA0538228.1"/>
    </source>
</evidence>